<dbReference type="GO" id="GO:0052725">
    <property type="term" value="F:inositol-1,3,4-trisphosphate 6-kinase activity"/>
    <property type="evidence" value="ECO:0007669"/>
    <property type="project" value="InterPro"/>
</dbReference>
<keyword evidence="5 9" id="KW-0547">Nucleotide-binding</keyword>
<dbReference type="PANTHER" id="PTHR14217">
    <property type="entry name" value="INOSITOL-TETRAKISPHOSPHATE 1-KINASE"/>
    <property type="match status" value="1"/>
</dbReference>
<evidence type="ECO:0000256" key="10">
    <source>
        <dbReference type="PIRSR" id="PIRSR038186-2"/>
    </source>
</evidence>
<dbReference type="InterPro" id="IPR041429">
    <property type="entry name" value="ITPK1_N"/>
</dbReference>
<feature type="binding site" evidence="10">
    <location>
        <position position="343"/>
    </location>
    <ligand>
        <name>Mg(2+)</name>
        <dbReference type="ChEBI" id="CHEBI:18420"/>
        <label>2</label>
    </ligand>
</feature>
<proteinExistence type="inferred from homology"/>
<comment type="caution">
    <text evidence="14">The sequence shown here is derived from an EMBL/GenBank/DDBJ whole genome shotgun (WGS) entry which is preliminary data.</text>
</comment>
<evidence type="ECO:0000259" key="13">
    <source>
        <dbReference type="Pfam" id="PF17927"/>
    </source>
</evidence>
<dbReference type="PIRSF" id="PIRSF038186">
    <property type="entry name" value="ITPK"/>
    <property type="match status" value="1"/>
</dbReference>
<dbReference type="Gene3D" id="3.30.470.20">
    <property type="entry name" value="ATP-grasp fold, B domain"/>
    <property type="match status" value="1"/>
</dbReference>
<evidence type="ECO:0000256" key="5">
    <source>
        <dbReference type="ARBA" id="ARBA00022741"/>
    </source>
</evidence>
<keyword evidence="15" id="KW-1185">Reference proteome</keyword>
<dbReference type="GO" id="GO:0032957">
    <property type="term" value="P:inositol trisphosphate metabolic process"/>
    <property type="evidence" value="ECO:0007669"/>
    <property type="project" value="InterPro"/>
</dbReference>
<feature type="domain" description="Inositol 1,3,4-trisphosphate 5/6-kinase ATP-grasp" evidence="12">
    <location>
        <begin position="168"/>
        <end position="362"/>
    </location>
</feature>
<feature type="non-terminal residue" evidence="14">
    <location>
        <position position="404"/>
    </location>
</feature>
<feature type="binding site" evidence="9">
    <location>
        <position position="200"/>
    </location>
    <ligand>
        <name>ATP</name>
        <dbReference type="ChEBI" id="CHEBI:30616"/>
    </ligand>
</feature>
<evidence type="ECO:0000256" key="2">
    <source>
        <dbReference type="ARBA" id="ARBA00011245"/>
    </source>
</evidence>
<comment type="similarity">
    <text evidence="1">Belongs to the ITPK1 family.</text>
</comment>
<feature type="compositionally biased region" description="Basic and acidic residues" evidence="11">
    <location>
        <begin position="395"/>
        <end position="404"/>
    </location>
</feature>
<comment type="cofactor">
    <cofactor evidence="10">
        <name>Mg(2+)</name>
        <dbReference type="ChEBI" id="CHEBI:18420"/>
    </cofactor>
    <text evidence="10">Binds 2 magnesium ions per subunit.</text>
</comment>
<feature type="binding site" evidence="9">
    <location>
        <position position="243"/>
    </location>
    <ligand>
        <name>1D-myo-inositol 1,3,4-trisphosphate</name>
        <dbReference type="ChEBI" id="CHEBI:58414"/>
    </ligand>
</feature>
<accession>A0A836EYD9</accession>
<evidence type="ECO:0000256" key="7">
    <source>
        <dbReference type="ARBA" id="ARBA00022840"/>
    </source>
</evidence>
<dbReference type="Gene3D" id="3.30.1490.220">
    <property type="match status" value="1"/>
</dbReference>
<dbReference type="GO" id="GO:0005524">
    <property type="term" value="F:ATP binding"/>
    <property type="evidence" value="ECO:0007669"/>
    <property type="project" value="UniProtKB-KW"/>
</dbReference>
<keyword evidence="4 10" id="KW-0479">Metal-binding</keyword>
<dbReference type="Pfam" id="PF17927">
    <property type="entry name" value="Ins134_P3_kin_N"/>
    <property type="match status" value="1"/>
</dbReference>
<keyword evidence="7 9" id="KW-0067">ATP-binding</keyword>
<feature type="domain" description="Inositol-tetrakisphosphate 1-kinase N-terminal" evidence="13">
    <location>
        <begin position="30"/>
        <end position="121"/>
    </location>
</feature>
<sequence length="404" mass="46907">SNADPHVVGDRCQCGMASTSEEGRMYDKCVIGYWVPERKRQKFNWTDFENICESEGFRLKMIDVNLSFETQGPLHVFLHKLTDMQSHAESGDKNAEDIVSRLQEYIAKHPDLIIIDPLDNIRNLSNRYKSYEFIQEGIRLKGIYNLYINITAKELNYMFDIALFFSDIFTPNFVEIKSRNVHEIASTLKKRGIKYPFVCKPLLAYGSSNAHKMMIIFNERDLKDCQLPCVAQDFINHNAILYKLFVVGDRFHVVERPSFKNFYEEDCNSLSTIFFNSHDISKSCSRSKWSILSEEDIPLTVKPNYQIFETIVKNIREIFGLILVGIDVVIENHTGKYAIIDVNVFPGYDGYPNFFEHLIDSIKKLLVERENFRQISKSCTLKKCQSDDLDSGFESDEKKKYSTK</sequence>
<evidence type="ECO:0000256" key="8">
    <source>
        <dbReference type="ARBA" id="ARBA00022842"/>
    </source>
</evidence>
<evidence type="ECO:0000256" key="6">
    <source>
        <dbReference type="ARBA" id="ARBA00022777"/>
    </source>
</evidence>
<comment type="subunit">
    <text evidence="2">Monomer.</text>
</comment>
<feature type="binding site" evidence="9">
    <location>
        <position position="80"/>
    </location>
    <ligand>
        <name>1D-myo-inositol 1,3,4-trisphosphate</name>
        <dbReference type="ChEBI" id="CHEBI:58414"/>
    </ligand>
</feature>
<organism evidence="14 15">
    <name type="scientific">Acromyrmex insinuator</name>
    <dbReference type="NCBI Taxonomy" id="230686"/>
    <lineage>
        <taxon>Eukaryota</taxon>
        <taxon>Metazoa</taxon>
        <taxon>Ecdysozoa</taxon>
        <taxon>Arthropoda</taxon>
        <taxon>Hexapoda</taxon>
        <taxon>Insecta</taxon>
        <taxon>Pterygota</taxon>
        <taxon>Neoptera</taxon>
        <taxon>Endopterygota</taxon>
        <taxon>Hymenoptera</taxon>
        <taxon>Apocrita</taxon>
        <taxon>Aculeata</taxon>
        <taxon>Formicoidea</taxon>
        <taxon>Formicidae</taxon>
        <taxon>Myrmicinae</taxon>
        <taxon>Acromyrmex</taxon>
    </lineage>
</organism>
<keyword evidence="6 14" id="KW-0418">Kinase</keyword>
<dbReference type="SUPFAM" id="SSF56059">
    <property type="entry name" value="Glutathione synthetase ATP-binding domain-like"/>
    <property type="match status" value="1"/>
</dbReference>
<evidence type="ECO:0000256" key="1">
    <source>
        <dbReference type="ARBA" id="ARBA00009601"/>
    </source>
</evidence>
<dbReference type="GO" id="GO:0000287">
    <property type="term" value="F:magnesium ion binding"/>
    <property type="evidence" value="ECO:0007669"/>
    <property type="project" value="InterPro"/>
</dbReference>
<evidence type="ECO:0000256" key="3">
    <source>
        <dbReference type="ARBA" id="ARBA00022679"/>
    </source>
</evidence>
<feature type="binding site" evidence="9">
    <location>
        <position position="258"/>
    </location>
    <ligand>
        <name>ATP</name>
        <dbReference type="ChEBI" id="CHEBI:30616"/>
    </ligand>
</feature>
<dbReference type="EMBL" id="JAANHZ010000196">
    <property type="protein sequence ID" value="KAG5314324.1"/>
    <property type="molecule type" value="Genomic_DNA"/>
</dbReference>
<dbReference type="InterPro" id="IPR008656">
    <property type="entry name" value="Inositol_tetrakis-P_1-kinase"/>
</dbReference>
<feature type="binding site" evidence="9">
    <location>
        <position position="211"/>
    </location>
    <ligand>
        <name>1D-myo-inositol 1,3,4-trisphosphate</name>
        <dbReference type="ChEBI" id="CHEBI:58414"/>
    </ligand>
</feature>
<dbReference type="Gene3D" id="3.40.50.11370">
    <property type="match status" value="1"/>
</dbReference>
<feature type="binding site" evidence="10">
    <location>
        <position position="341"/>
    </location>
    <ligand>
        <name>Mg(2+)</name>
        <dbReference type="ChEBI" id="CHEBI:18420"/>
        <label>2</label>
    </ligand>
</feature>
<dbReference type="GO" id="GO:0052726">
    <property type="term" value="F:inositol-1,3,4-trisphosphate 5-kinase activity"/>
    <property type="evidence" value="ECO:0007669"/>
    <property type="project" value="InterPro"/>
</dbReference>
<feature type="binding site" evidence="9">
    <location>
        <begin position="232"/>
        <end position="243"/>
    </location>
    <ligand>
        <name>ATP</name>
        <dbReference type="ChEBI" id="CHEBI:30616"/>
    </ligand>
</feature>
<dbReference type="FunFam" id="3.30.1490.220:FF:000002">
    <property type="entry name" value="Inositol-tetrakisphosphate 1-kinase"/>
    <property type="match status" value="1"/>
</dbReference>
<feature type="binding site" evidence="9">
    <location>
        <position position="39"/>
    </location>
    <ligand>
        <name>1D-myo-inositol 1,3,4-trisphosphate</name>
        <dbReference type="ChEBI" id="CHEBI:58414"/>
    </ligand>
</feature>
<feature type="binding site" evidence="10">
    <location>
        <position position="327"/>
    </location>
    <ligand>
        <name>Mg(2+)</name>
        <dbReference type="ChEBI" id="CHEBI:18420"/>
        <label>1</label>
    </ligand>
</feature>
<feature type="binding site" evidence="9">
    <location>
        <position position="347"/>
    </location>
    <ligand>
        <name>1D-myo-inositol 1,3,4-trisphosphate</name>
        <dbReference type="ChEBI" id="CHEBI:58414"/>
    </ligand>
</feature>
<reference evidence="14" key="1">
    <citation type="submission" date="2020-02" db="EMBL/GenBank/DDBJ databases">
        <title>Relaxed selection underlies rapid genomic changes in the transitions from sociality to social parasitism in ants.</title>
        <authorList>
            <person name="Bi X."/>
        </authorList>
    </citation>
    <scope>NUCLEOTIDE SEQUENCE</scope>
    <source>
        <strain evidence="14">BGI-DK2013a</strain>
        <tissue evidence="14">Whole body</tissue>
    </source>
</reference>
<dbReference type="Proteomes" id="UP000667349">
    <property type="component" value="Unassembled WGS sequence"/>
</dbReference>
<feature type="non-terminal residue" evidence="14">
    <location>
        <position position="1"/>
    </location>
</feature>
<evidence type="ECO:0000256" key="11">
    <source>
        <dbReference type="SAM" id="MobiDB-lite"/>
    </source>
</evidence>
<dbReference type="GO" id="GO:0047325">
    <property type="term" value="F:inositol-3,4,5,6-tetrakisphosphate 1-kinase activity"/>
    <property type="evidence" value="ECO:0007669"/>
    <property type="project" value="InterPro"/>
</dbReference>
<protein>
    <submittedName>
        <fullName evidence="14">ITPK1 kinase</fullName>
    </submittedName>
</protein>
<evidence type="ECO:0000256" key="9">
    <source>
        <dbReference type="PIRSR" id="PIRSR038186-1"/>
    </source>
</evidence>
<evidence type="ECO:0000313" key="14">
    <source>
        <dbReference type="EMBL" id="KAG5314324.1"/>
    </source>
</evidence>
<dbReference type="GO" id="GO:0005737">
    <property type="term" value="C:cytoplasm"/>
    <property type="evidence" value="ECO:0007669"/>
    <property type="project" value="TreeGrafter"/>
</dbReference>
<gene>
    <name evidence="14" type="primary">Itpk1</name>
    <name evidence="14" type="ORF">G6Z75_0013383</name>
</gene>
<feature type="binding site" evidence="10">
    <location>
        <position position="341"/>
    </location>
    <ligand>
        <name>Mg(2+)</name>
        <dbReference type="ChEBI" id="CHEBI:18420"/>
        <label>1</label>
    </ligand>
</feature>
<dbReference type="InterPro" id="IPR040464">
    <property type="entry name" value="InsP(3)kin_ATP-grasp"/>
</dbReference>
<feature type="binding site" evidence="9">
    <location>
        <position position="127"/>
    </location>
    <ligand>
        <name>ATP</name>
        <dbReference type="ChEBI" id="CHEBI:30616"/>
    </ligand>
</feature>
<keyword evidence="3" id="KW-0808">Transferase</keyword>
<keyword evidence="8 10" id="KW-0460">Magnesium</keyword>
<evidence type="ECO:0000259" key="12">
    <source>
        <dbReference type="Pfam" id="PF05770"/>
    </source>
</evidence>
<dbReference type="PANTHER" id="PTHR14217:SF1">
    <property type="entry name" value="INOSITOL-TETRAKISPHOSPHATE 1-KINASE"/>
    <property type="match status" value="1"/>
</dbReference>
<evidence type="ECO:0000313" key="15">
    <source>
        <dbReference type="Proteomes" id="UP000667349"/>
    </source>
</evidence>
<dbReference type="Pfam" id="PF05770">
    <property type="entry name" value="Ins134_P3_kin"/>
    <property type="match status" value="1"/>
</dbReference>
<evidence type="ECO:0000256" key="4">
    <source>
        <dbReference type="ARBA" id="ARBA00022723"/>
    </source>
</evidence>
<dbReference type="AlphaFoldDB" id="A0A836EYD9"/>
<feature type="binding site" evidence="9">
    <location>
        <position position="343"/>
    </location>
    <ligand>
        <name>1D-myo-inositol 1,3,4-trisphosphate</name>
        <dbReference type="ChEBI" id="CHEBI:58414"/>
    </ligand>
</feature>
<name>A0A836EYD9_9HYME</name>
<feature type="region of interest" description="Disordered" evidence="11">
    <location>
        <begin position="385"/>
        <end position="404"/>
    </location>
</feature>